<dbReference type="GO" id="GO:0003924">
    <property type="term" value="F:GTPase activity"/>
    <property type="evidence" value="ECO:0007669"/>
    <property type="project" value="InterPro"/>
</dbReference>
<dbReference type="AlphaFoldDB" id="A0A2G8K1L0"/>
<dbReference type="InterPro" id="IPR027417">
    <property type="entry name" value="P-loop_NTPase"/>
</dbReference>
<evidence type="ECO:0000313" key="8">
    <source>
        <dbReference type="EMBL" id="PIK41870.1"/>
    </source>
</evidence>
<dbReference type="SUPFAM" id="SSF52540">
    <property type="entry name" value="P-loop containing nucleoside triphosphate hydrolases"/>
    <property type="match status" value="1"/>
</dbReference>
<dbReference type="GO" id="GO:0005525">
    <property type="term" value="F:GTP binding"/>
    <property type="evidence" value="ECO:0007669"/>
    <property type="project" value="UniProtKB-KW"/>
</dbReference>
<feature type="region of interest" description="Disordered" evidence="6">
    <location>
        <begin position="1"/>
        <end position="25"/>
    </location>
</feature>
<dbReference type="PANTHER" id="PTHR43381:SF20">
    <property type="entry name" value="TRANSLATION INITIATION FACTOR IF-2, MITOCHONDRIAL"/>
    <property type="match status" value="1"/>
</dbReference>
<feature type="domain" description="Tr-type G" evidence="7">
    <location>
        <begin position="117"/>
        <end position="284"/>
    </location>
</feature>
<dbReference type="Pfam" id="PF00009">
    <property type="entry name" value="GTP_EFTU"/>
    <property type="match status" value="1"/>
</dbReference>
<dbReference type="PANTHER" id="PTHR43381">
    <property type="entry name" value="TRANSLATION INITIATION FACTOR IF-2-RELATED"/>
    <property type="match status" value="1"/>
</dbReference>
<reference evidence="8 9" key="1">
    <citation type="journal article" date="2017" name="PLoS Biol.">
        <title>The sea cucumber genome provides insights into morphological evolution and visceral regeneration.</title>
        <authorList>
            <person name="Zhang X."/>
            <person name="Sun L."/>
            <person name="Yuan J."/>
            <person name="Sun Y."/>
            <person name="Gao Y."/>
            <person name="Zhang L."/>
            <person name="Li S."/>
            <person name="Dai H."/>
            <person name="Hamel J.F."/>
            <person name="Liu C."/>
            <person name="Yu Y."/>
            <person name="Liu S."/>
            <person name="Lin W."/>
            <person name="Guo K."/>
            <person name="Jin S."/>
            <person name="Xu P."/>
            <person name="Storey K.B."/>
            <person name="Huan P."/>
            <person name="Zhang T."/>
            <person name="Zhou Y."/>
            <person name="Zhang J."/>
            <person name="Lin C."/>
            <person name="Li X."/>
            <person name="Xing L."/>
            <person name="Huo D."/>
            <person name="Sun M."/>
            <person name="Wang L."/>
            <person name="Mercier A."/>
            <person name="Li F."/>
            <person name="Yang H."/>
            <person name="Xiang J."/>
        </authorList>
    </citation>
    <scope>NUCLEOTIDE SEQUENCE [LARGE SCALE GENOMIC DNA]</scope>
    <source>
        <strain evidence="8">Shaxun</strain>
        <tissue evidence="8">Muscle</tissue>
    </source>
</reference>
<keyword evidence="9" id="KW-1185">Reference proteome</keyword>
<dbReference type="NCBIfam" id="TIGR00231">
    <property type="entry name" value="small_GTP"/>
    <property type="match status" value="1"/>
</dbReference>
<dbReference type="OrthoDB" id="361630at2759"/>
<evidence type="ECO:0000313" key="9">
    <source>
        <dbReference type="Proteomes" id="UP000230750"/>
    </source>
</evidence>
<dbReference type="InterPro" id="IPR000795">
    <property type="entry name" value="T_Tr_GTP-bd_dom"/>
</dbReference>
<organism evidence="8 9">
    <name type="scientific">Stichopus japonicus</name>
    <name type="common">Sea cucumber</name>
    <dbReference type="NCBI Taxonomy" id="307972"/>
    <lineage>
        <taxon>Eukaryota</taxon>
        <taxon>Metazoa</taxon>
        <taxon>Echinodermata</taxon>
        <taxon>Eleutherozoa</taxon>
        <taxon>Echinozoa</taxon>
        <taxon>Holothuroidea</taxon>
        <taxon>Aspidochirotacea</taxon>
        <taxon>Aspidochirotida</taxon>
        <taxon>Stichopodidae</taxon>
        <taxon>Apostichopus</taxon>
    </lineage>
</organism>
<evidence type="ECO:0000256" key="3">
    <source>
        <dbReference type="ARBA" id="ARBA00022741"/>
    </source>
</evidence>
<dbReference type="EMBL" id="MRZV01000982">
    <property type="protein sequence ID" value="PIK41870.1"/>
    <property type="molecule type" value="Genomic_DNA"/>
</dbReference>
<evidence type="ECO:0000256" key="4">
    <source>
        <dbReference type="ARBA" id="ARBA00022917"/>
    </source>
</evidence>
<protein>
    <submittedName>
        <fullName evidence="8">Putative translation initiation factor IF-2, mitochondrial-like</fullName>
    </submittedName>
</protein>
<sequence>MPAVVRNYAQDNSRSKSSKSWTKKKQKSVKVQIRGPMSVRELASAAGIPQDSIYELILERELNLKLEPDTVLKVPLVKSILDELLMDYIVRKEKLVIPKISKDVSRQAPTIAANLVSRPAVVTIMGHVDHGKTTLLDSLRKTSVAAQEAGGITQHIGAFQVKVQGKQITFLDTPGHAAFKAMRERGANITDIVVLVVAADDGVMEQTKESIKYAQNANVPLIVAINKCDKPDADPDFTKRDLLSNDIILEEFGGNVQAVEISALKSLHLDDLTDAIITQAEIQELKADRSGPVEAVIVESGWIKAKGNLRLLSVLVFFSPPVMEGGTKVLPSQ</sequence>
<dbReference type="GO" id="GO:0003743">
    <property type="term" value="F:translation initiation factor activity"/>
    <property type="evidence" value="ECO:0007669"/>
    <property type="project" value="UniProtKB-KW"/>
</dbReference>
<dbReference type="Gene3D" id="3.40.50.300">
    <property type="entry name" value="P-loop containing nucleotide triphosphate hydrolases"/>
    <property type="match status" value="1"/>
</dbReference>
<dbReference type="InterPro" id="IPR015760">
    <property type="entry name" value="TIF_IF2"/>
</dbReference>
<comment type="similarity">
    <text evidence="1">Belongs to the TRAFAC class translation factor GTPase superfamily. Classic translation factor GTPase family. IF-2 subfamily.</text>
</comment>
<evidence type="ECO:0000259" key="7">
    <source>
        <dbReference type="PROSITE" id="PS51722"/>
    </source>
</evidence>
<dbReference type="CDD" id="cd01887">
    <property type="entry name" value="IF2_eIF5B"/>
    <property type="match status" value="1"/>
</dbReference>
<proteinExistence type="inferred from homology"/>
<gene>
    <name evidence="8" type="ORF">BSL78_21267</name>
</gene>
<evidence type="ECO:0000256" key="1">
    <source>
        <dbReference type="ARBA" id="ARBA00007733"/>
    </source>
</evidence>
<evidence type="ECO:0000256" key="2">
    <source>
        <dbReference type="ARBA" id="ARBA00022540"/>
    </source>
</evidence>
<keyword evidence="5" id="KW-0342">GTP-binding</keyword>
<dbReference type="STRING" id="307972.A0A2G8K1L0"/>
<name>A0A2G8K1L0_STIJA</name>
<dbReference type="Proteomes" id="UP000230750">
    <property type="component" value="Unassembled WGS sequence"/>
</dbReference>
<dbReference type="FunFam" id="3.40.50.300:FF:000019">
    <property type="entry name" value="Translation initiation factor IF-2"/>
    <property type="match status" value="1"/>
</dbReference>
<evidence type="ECO:0000256" key="5">
    <source>
        <dbReference type="ARBA" id="ARBA00023134"/>
    </source>
</evidence>
<keyword evidence="4" id="KW-0648">Protein biosynthesis</keyword>
<dbReference type="InterPro" id="IPR005225">
    <property type="entry name" value="Small_GTP-bd"/>
</dbReference>
<evidence type="ECO:0000256" key="6">
    <source>
        <dbReference type="SAM" id="MobiDB-lite"/>
    </source>
</evidence>
<dbReference type="GO" id="GO:0005737">
    <property type="term" value="C:cytoplasm"/>
    <property type="evidence" value="ECO:0007669"/>
    <property type="project" value="TreeGrafter"/>
</dbReference>
<comment type="caution">
    <text evidence="8">The sequence shown here is derived from an EMBL/GenBank/DDBJ whole genome shotgun (WGS) entry which is preliminary data.</text>
</comment>
<dbReference type="PROSITE" id="PS51722">
    <property type="entry name" value="G_TR_2"/>
    <property type="match status" value="1"/>
</dbReference>
<keyword evidence="3" id="KW-0547">Nucleotide-binding</keyword>
<accession>A0A2G8K1L0</accession>
<keyword evidence="2 8" id="KW-0396">Initiation factor</keyword>